<dbReference type="AlphaFoldDB" id="A0A644V837"/>
<gene>
    <name evidence="1" type="ORF">SDC9_33189</name>
</gene>
<sequence>MTCILTIVSELRNQGSNDTGMYEKMTTVIAELKRSSFTRDNHIPYHYPERPSYNADMAELYDEICERPIGSLLSNLLAAHQSCSSETCSERCFLLEKRHH</sequence>
<name>A0A644V837_9ZZZZ</name>
<organism evidence="1">
    <name type="scientific">bioreactor metagenome</name>
    <dbReference type="NCBI Taxonomy" id="1076179"/>
    <lineage>
        <taxon>unclassified sequences</taxon>
        <taxon>metagenomes</taxon>
        <taxon>ecological metagenomes</taxon>
    </lineage>
</organism>
<comment type="caution">
    <text evidence="1">The sequence shown here is derived from an EMBL/GenBank/DDBJ whole genome shotgun (WGS) entry which is preliminary data.</text>
</comment>
<accession>A0A644V837</accession>
<proteinExistence type="predicted"/>
<reference evidence="1" key="1">
    <citation type="submission" date="2019-08" db="EMBL/GenBank/DDBJ databases">
        <authorList>
            <person name="Kucharzyk K."/>
            <person name="Murdoch R.W."/>
            <person name="Higgins S."/>
            <person name="Loffler F."/>
        </authorList>
    </citation>
    <scope>NUCLEOTIDE SEQUENCE</scope>
</reference>
<dbReference type="EMBL" id="VSSQ01000234">
    <property type="protein sequence ID" value="MPL87195.1"/>
    <property type="molecule type" value="Genomic_DNA"/>
</dbReference>
<evidence type="ECO:0000313" key="1">
    <source>
        <dbReference type="EMBL" id="MPL87195.1"/>
    </source>
</evidence>
<protein>
    <submittedName>
        <fullName evidence="1">Uncharacterized protein</fullName>
    </submittedName>
</protein>